<gene>
    <name evidence="3" type="ORF">HBH39_09785</name>
</gene>
<dbReference type="EMBL" id="CP050313">
    <property type="protein sequence ID" value="QIR14742.1"/>
    <property type="molecule type" value="Genomic_DNA"/>
</dbReference>
<evidence type="ECO:0000256" key="1">
    <source>
        <dbReference type="SAM" id="MobiDB-lite"/>
    </source>
</evidence>
<keyword evidence="4" id="KW-1185">Reference proteome</keyword>
<sequence>MLRKIAMTVTALGILSTTIPVQASTWFEVEMFIFERQNNSTEQWPDTPAAKVDNRAIDFITPLISTDITGVAASLNGCTSNDWSLAQQSDCGDNLTSSKVRSHPSQVPFSIAATQPNKAYLGDGPTLLAQSQSQFADIIKTVSRESNIKPLIHLTWQQNMQGRRNAKPVRIFAGKDFSNEYDYHGQRVTTQKNNQPSIDLTVNEFASLGNLFETEQTKPVWELDGTINIYLSHYLYIENNFALRKETQKMLETNKTEFNQYDALNTQVEKSMQPYLQAIPLKQNRRVRSGELHYFDHPKMGIVMQIRKMEQPTMARPIDLGEKSATHSQNQQIESQTYLP</sequence>
<accession>A0A6G9QJU1</accession>
<feature type="region of interest" description="Disordered" evidence="1">
    <location>
        <begin position="321"/>
        <end position="340"/>
    </location>
</feature>
<dbReference type="RefSeq" id="WP_167677804.1">
    <property type="nucleotide sequence ID" value="NZ_CP050313.1"/>
</dbReference>
<dbReference type="InterPro" id="IPR021241">
    <property type="entry name" value="CsiV"/>
</dbReference>
<protein>
    <recommendedName>
        <fullName evidence="5">Peptidoglycan-binding protein</fullName>
    </recommendedName>
</protein>
<keyword evidence="2" id="KW-0732">Signal</keyword>
<evidence type="ECO:0008006" key="5">
    <source>
        <dbReference type="Google" id="ProtNLM"/>
    </source>
</evidence>
<reference evidence="3 4" key="1">
    <citation type="submission" date="2020-03" db="EMBL/GenBank/DDBJ databases">
        <title>Complete genome sequence of Shewanella sp.</title>
        <authorList>
            <person name="Kim Y.-S."/>
            <person name="Kim S.-J."/>
            <person name="Jung H.-K."/>
            <person name="Kim K.-H."/>
        </authorList>
    </citation>
    <scope>NUCLEOTIDE SEQUENCE [LARGE SCALE GENOMIC DNA]</scope>
    <source>
        <strain evidence="3 4">PN3F2</strain>
    </source>
</reference>
<feature type="compositionally biased region" description="Polar residues" evidence="1">
    <location>
        <begin position="326"/>
        <end position="340"/>
    </location>
</feature>
<dbReference type="Pfam" id="PF10972">
    <property type="entry name" value="CsiV"/>
    <property type="match status" value="1"/>
</dbReference>
<organism evidence="3 4">
    <name type="scientific">Shewanella aestuarii</name>
    <dbReference type="NCBI Taxonomy" id="1028752"/>
    <lineage>
        <taxon>Bacteria</taxon>
        <taxon>Pseudomonadati</taxon>
        <taxon>Pseudomonadota</taxon>
        <taxon>Gammaproteobacteria</taxon>
        <taxon>Alteromonadales</taxon>
        <taxon>Shewanellaceae</taxon>
        <taxon>Shewanella</taxon>
    </lineage>
</organism>
<feature type="chain" id="PRO_5026333227" description="Peptidoglycan-binding protein" evidence="2">
    <location>
        <begin position="24"/>
        <end position="340"/>
    </location>
</feature>
<proteinExistence type="predicted"/>
<dbReference type="Proteomes" id="UP000502608">
    <property type="component" value="Chromosome"/>
</dbReference>
<dbReference type="KEGG" id="saes:HBH39_09785"/>
<feature type="signal peptide" evidence="2">
    <location>
        <begin position="1"/>
        <end position="23"/>
    </location>
</feature>
<evidence type="ECO:0000256" key="2">
    <source>
        <dbReference type="SAM" id="SignalP"/>
    </source>
</evidence>
<name>A0A6G9QJU1_9GAMM</name>
<evidence type="ECO:0000313" key="4">
    <source>
        <dbReference type="Proteomes" id="UP000502608"/>
    </source>
</evidence>
<dbReference type="AlphaFoldDB" id="A0A6G9QJU1"/>
<evidence type="ECO:0000313" key="3">
    <source>
        <dbReference type="EMBL" id="QIR14742.1"/>
    </source>
</evidence>